<evidence type="ECO:0000259" key="5">
    <source>
        <dbReference type="Pfam" id="PF00394"/>
    </source>
</evidence>
<dbReference type="Gene3D" id="2.60.40.420">
    <property type="entry name" value="Cupredoxins - blue copper proteins"/>
    <property type="match status" value="3"/>
</dbReference>
<proteinExistence type="inferred from homology"/>
<dbReference type="PANTHER" id="PTHR11709:SF394">
    <property type="entry name" value="FI03373P-RELATED"/>
    <property type="match status" value="1"/>
</dbReference>
<dbReference type="InterPro" id="IPR011706">
    <property type="entry name" value="Cu-oxidase_C"/>
</dbReference>
<dbReference type="Pfam" id="PF00394">
    <property type="entry name" value="Cu-oxidase"/>
    <property type="match status" value="1"/>
</dbReference>
<dbReference type="InterPro" id="IPR001117">
    <property type="entry name" value="Cu-oxidase_2nd"/>
</dbReference>
<keyword evidence="3" id="KW-0560">Oxidoreductase</keyword>
<dbReference type="InterPro" id="IPR011707">
    <property type="entry name" value="Cu-oxidase-like_N"/>
</dbReference>
<name>A0A9P4M066_9PEZI</name>
<dbReference type="InterPro" id="IPR045087">
    <property type="entry name" value="Cu-oxidase_fam"/>
</dbReference>
<gene>
    <name evidence="8" type="ORF">K490DRAFT_70811</name>
</gene>
<accession>A0A9P4M066</accession>
<evidence type="ECO:0000256" key="4">
    <source>
        <dbReference type="ARBA" id="ARBA00023008"/>
    </source>
</evidence>
<dbReference type="NCBIfam" id="TIGR03390">
    <property type="entry name" value="ascorbOXfungal"/>
    <property type="match status" value="1"/>
</dbReference>
<comment type="caution">
    <text evidence="8">The sequence shown here is derived from an EMBL/GenBank/DDBJ whole genome shotgun (WGS) entry which is preliminary data.</text>
</comment>
<dbReference type="InterPro" id="IPR008972">
    <property type="entry name" value="Cupredoxin"/>
</dbReference>
<feature type="domain" description="Plastocyanin-like" evidence="5">
    <location>
        <begin position="145"/>
        <end position="300"/>
    </location>
</feature>
<dbReference type="GO" id="GO:0016491">
    <property type="term" value="F:oxidoreductase activity"/>
    <property type="evidence" value="ECO:0007669"/>
    <property type="project" value="UniProtKB-KW"/>
</dbReference>
<dbReference type="Proteomes" id="UP000799776">
    <property type="component" value="Unassembled WGS sequence"/>
</dbReference>
<dbReference type="InterPro" id="IPR035666">
    <property type="entry name" value="MCO_CuRO_3"/>
</dbReference>
<sequence>MLATLASTIFFVPDHVLRMTYENISIGCQSRMSVVVNGTTPGPEIRLLAGKTSWIRVYNDMDNYNLTTHWHGLSQRMAIFSDGTPSASQWPIAPHEFFDYEVHPLECDAGSYFYHSHVGFQAVTATGPLIVEDMGEPPYAYDEERLIQFMEYFNKTDSDIEEGLVATPFVWSGEPKAVLINGVGVASGETAGTAGCELPVIQVEPGKTYRMRFIGSVALSMVTFGIVGHDNFTIVGADGQYTKPHTESYMQVSSGQRFDVIFQAKSAAELGGTTDYLIQIETKHRPSIYLGYGVLRYSNATASITTGPATPPLSLSNATYDWLEYALEPLYPNNFPTASEVTRRIVIDVRQIFTVTTVWQLNGLQFNETESNPFPGERPYLVSIYQNGRSAMPNYEAALNNSGWDPTTYTWPALLGEVLEIILVNTGSLVTNNGGVDYHPFHAHGGHYYDIGSGNGTYDPVANELKLANYTPVLRDTTNLYRYTPSTVAGSDAGWRGWRLRVEDAGVWLIHCHVLQHMVMGMQSVWIMGDYEDIIRIPHYAAAGYLEYGGSAYGNESWSPHVVHQFGQ</sequence>
<keyword evidence="4" id="KW-0186">Copper</keyword>
<dbReference type="PROSITE" id="PS00079">
    <property type="entry name" value="MULTICOPPER_OXIDASE1"/>
    <property type="match status" value="1"/>
</dbReference>
<evidence type="ECO:0000259" key="6">
    <source>
        <dbReference type="Pfam" id="PF07731"/>
    </source>
</evidence>
<dbReference type="InterPro" id="IPR033138">
    <property type="entry name" value="Cu_oxidase_CS"/>
</dbReference>
<organism evidence="8 9">
    <name type="scientific">Saccharata proteae CBS 121410</name>
    <dbReference type="NCBI Taxonomy" id="1314787"/>
    <lineage>
        <taxon>Eukaryota</taxon>
        <taxon>Fungi</taxon>
        <taxon>Dikarya</taxon>
        <taxon>Ascomycota</taxon>
        <taxon>Pezizomycotina</taxon>
        <taxon>Dothideomycetes</taxon>
        <taxon>Dothideomycetes incertae sedis</taxon>
        <taxon>Botryosphaeriales</taxon>
        <taxon>Saccharataceae</taxon>
        <taxon>Saccharata</taxon>
    </lineage>
</organism>
<evidence type="ECO:0000256" key="2">
    <source>
        <dbReference type="ARBA" id="ARBA00022723"/>
    </source>
</evidence>
<dbReference type="Pfam" id="PF07732">
    <property type="entry name" value="Cu-oxidase_3"/>
    <property type="match status" value="1"/>
</dbReference>
<keyword evidence="2" id="KW-0479">Metal-binding</keyword>
<dbReference type="OrthoDB" id="2121828at2759"/>
<keyword evidence="9" id="KW-1185">Reference proteome</keyword>
<evidence type="ECO:0000313" key="9">
    <source>
        <dbReference type="Proteomes" id="UP000799776"/>
    </source>
</evidence>
<dbReference type="AlphaFoldDB" id="A0A9P4M066"/>
<dbReference type="InterPro" id="IPR002355">
    <property type="entry name" value="Cu_oxidase_Cu_BS"/>
</dbReference>
<dbReference type="Pfam" id="PF07731">
    <property type="entry name" value="Cu-oxidase_2"/>
    <property type="match status" value="1"/>
</dbReference>
<evidence type="ECO:0000256" key="1">
    <source>
        <dbReference type="ARBA" id="ARBA00010609"/>
    </source>
</evidence>
<reference evidence="8" key="1">
    <citation type="journal article" date="2020" name="Stud. Mycol.">
        <title>101 Dothideomycetes genomes: a test case for predicting lifestyles and emergence of pathogens.</title>
        <authorList>
            <person name="Haridas S."/>
            <person name="Albert R."/>
            <person name="Binder M."/>
            <person name="Bloem J."/>
            <person name="Labutti K."/>
            <person name="Salamov A."/>
            <person name="Andreopoulos B."/>
            <person name="Baker S."/>
            <person name="Barry K."/>
            <person name="Bills G."/>
            <person name="Bluhm B."/>
            <person name="Cannon C."/>
            <person name="Castanera R."/>
            <person name="Culley D."/>
            <person name="Daum C."/>
            <person name="Ezra D."/>
            <person name="Gonzalez J."/>
            <person name="Henrissat B."/>
            <person name="Kuo A."/>
            <person name="Liang C."/>
            <person name="Lipzen A."/>
            <person name="Lutzoni F."/>
            <person name="Magnuson J."/>
            <person name="Mondo S."/>
            <person name="Nolan M."/>
            <person name="Ohm R."/>
            <person name="Pangilinan J."/>
            <person name="Park H.-J."/>
            <person name="Ramirez L."/>
            <person name="Alfaro M."/>
            <person name="Sun H."/>
            <person name="Tritt A."/>
            <person name="Yoshinaga Y."/>
            <person name="Zwiers L.-H."/>
            <person name="Turgeon B."/>
            <person name="Goodwin S."/>
            <person name="Spatafora J."/>
            <person name="Crous P."/>
            <person name="Grigoriev I."/>
        </authorList>
    </citation>
    <scope>NUCLEOTIDE SEQUENCE</scope>
    <source>
        <strain evidence="8">CBS 121410</strain>
    </source>
</reference>
<dbReference type="CDD" id="cd13873">
    <property type="entry name" value="CuRO_2_AAO_like_2"/>
    <property type="match status" value="1"/>
</dbReference>
<feature type="domain" description="Plastocyanin-like" evidence="6">
    <location>
        <begin position="390"/>
        <end position="526"/>
    </location>
</feature>
<evidence type="ECO:0000313" key="8">
    <source>
        <dbReference type="EMBL" id="KAF2092143.1"/>
    </source>
</evidence>
<dbReference type="GO" id="GO:0005507">
    <property type="term" value="F:copper ion binding"/>
    <property type="evidence" value="ECO:0007669"/>
    <property type="project" value="InterPro"/>
</dbReference>
<dbReference type="CDD" id="cd13895">
    <property type="entry name" value="CuRO_3_AAO_like_2"/>
    <property type="match status" value="1"/>
</dbReference>
<dbReference type="EMBL" id="ML978711">
    <property type="protein sequence ID" value="KAF2092143.1"/>
    <property type="molecule type" value="Genomic_DNA"/>
</dbReference>
<protein>
    <submittedName>
        <fullName evidence="8">Multicopper oxidase</fullName>
    </submittedName>
</protein>
<evidence type="ECO:0000259" key="7">
    <source>
        <dbReference type="Pfam" id="PF07732"/>
    </source>
</evidence>
<dbReference type="PANTHER" id="PTHR11709">
    <property type="entry name" value="MULTI-COPPER OXIDASE"/>
    <property type="match status" value="1"/>
</dbReference>
<comment type="similarity">
    <text evidence="1">Belongs to the multicopper oxidase family.</text>
</comment>
<evidence type="ECO:0000256" key="3">
    <source>
        <dbReference type="ARBA" id="ARBA00023002"/>
    </source>
</evidence>
<dbReference type="InterPro" id="IPR017762">
    <property type="entry name" value="Multicopper_oxidase_fun"/>
</dbReference>
<dbReference type="SUPFAM" id="SSF49503">
    <property type="entry name" value="Cupredoxins"/>
    <property type="match status" value="3"/>
</dbReference>
<feature type="domain" description="Plastocyanin-like" evidence="7">
    <location>
        <begin position="19"/>
        <end position="133"/>
    </location>
</feature>
<dbReference type="PROSITE" id="PS00080">
    <property type="entry name" value="MULTICOPPER_OXIDASE2"/>
    <property type="match status" value="1"/>
</dbReference>